<dbReference type="InterPro" id="IPR001127">
    <property type="entry name" value="PTS_EIIA_1_perm"/>
</dbReference>
<evidence type="ECO:0000256" key="2">
    <source>
        <dbReference type="ARBA" id="ARBA00022448"/>
    </source>
</evidence>
<comment type="subcellular location">
    <subcellularLocation>
        <location evidence="1">Cytoplasm</location>
    </subcellularLocation>
</comment>
<proteinExistence type="predicted"/>
<evidence type="ECO:0000256" key="5">
    <source>
        <dbReference type="ARBA" id="ARBA00022683"/>
    </source>
</evidence>
<dbReference type="Pfam" id="PF00358">
    <property type="entry name" value="PTS_EIIA_1"/>
    <property type="match status" value="1"/>
</dbReference>
<feature type="domain" description="PTS EIIA type-1" evidence="7">
    <location>
        <begin position="31"/>
        <end position="136"/>
    </location>
</feature>
<dbReference type="EC" id="2.7.1.-" evidence="8"/>
<sequence>MGLFSKLFSSGEKNFVSPMTGKVIAMENVPDPAFAQKMMGEGCGIDLSDGTIVAPFDAEVTAAYPTGHAFGLKSEEDGTEILIHIGIDTVDLEGEGFDTNIRKGDKVKQGDVLVVVDLDIVRQAGKSLVSPIAFTGNEKVEVFKIGQNVIAGEKGLLNYE</sequence>
<evidence type="ECO:0000259" key="7">
    <source>
        <dbReference type="PROSITE" id="PS51093"/>
    </source>
</evidence>
<dbReference type="SUPFAM" id="SSF51261">
    <property type="entry name" value="Duplicated hybrid motif"/>
    <property type="match status" value="1"/>
</dbReference>
<keyword evidence="5" id="KW-0598">Phosphotransferase system</keyword>
<dbReference type="PANTHER" id="PTHR45008">
    <property type="entry name" value="PTS SYSTEM GLUCOSE-SPECIFIC EIIA COMPONENT"/>
    <property type="match status" value="1"/>
</dbReference>
<evidence type="ECO:0000256" key="1">
    <source>
        <dbReference type="ARBA" id="ARBA00004496"/>
    </source>
</evidence>
<dbReference type="AlphaFoldDB" id="A0A239TQQ9"/>
<dbReference type="InterPro" id="IPR050890">
    <property type="entry name" value="PTS_EIIA_component"/>
</dbReference>
<keyword evidence="3" id="KW-0762">Sugar transport</keyword>
<dbReference type="PANTHER" id="PTHR45008:SF1">
    <property type="entry name" value="PTS SYSTEM GLUCOSE-SPECIFIC EIIA COMPONENT"/>
    <property type="match status" value="1"/>
</dbReference>
<evidence type="ECO:0000313" key="8">
    <source>
        <dbReference type="EMBL" id="SNU99174.1"/>
    </source>
</evidence>
<evidence type="ECO:0000256" key="6">
    <source>
        <dbReference type="ARBA" id="ARBA00022777"/>
    </source>
</evidence>
<organism evidence="8 9">
    <name type="scientific">Megamonas hypermegale</name>
    <dbReference type="NCBI Taxonomy" id="158847"/>
    <lineage>
        <taxon>Bacteria</taxon>
        <taxon>Bacillati</taxon>
        <taxon>Bacillota</taxon>
        <taxon>Negativicutes</taxon>
        <taxon>Selenomonadales</taxon>
        <taxon>Selenomonadaceae</taxon>
        <taxon>Megamonas</taxon>
    </lineage>
</organism>
<dbReference type="PROSITE" id="PS51093">
    <property type="entry name" value="PTS_EIIA_TYPE_1"/>
    <property type="match status" value="1"/>
</dbReference>
<name>A0A239TQQ9_9FIRM</name>
<dbReference type="GeneID" id="78507069"/>
<keyword evidence="6" id="KW-0418">Kinase</keyword>
<evidence type="ECO:0000313" key="9">
    <source>
        <dbReference type="Proteomes" id="UP000215383"/>
    </source>
</evidence>
<keyword evidence="4 8" id="KW-0808">Transferase</keyword>
<evidence type="ECO:0000256" key="3">
    <source>
        <dbReference type="ARBA" id="ARBA00022597"/>
    </source>
</evidence>
<dbReference type="FunFam" id="2.70.70.10:FF:000001">
    <property type="entry name" value="PTS system glucose-specific IIA component"/>
    <property type="match status" value="1"/>
</dbReference>
<keyword evidence="2" id="KW-0813">Transport</keyword>
<gene>
    <name evidence="8" type="primary">crr</name>
    <name evidence="8" type="ORF">SAMEA4364220_01061</name>
</gene>
<dbReference type="GO" id="GO:0016301">
    <property type="term" value="F:kinase activity"/>
    <property type="evidence" value="ECO:0007669"/>
    <property type="project" value="UniProtKB-KW"/>
</dbReference>
<dbReference type="PROSITE" id="PS00371">
    <property type="entry name" value="PTS_EIIA_TYPE_1_HIS"/>
    <property type="match status" value="1"/>
</dbReference>
<protein>
    <submittedName>
        <fullName evidence="8">Glucose-specific phosphotransferase enzyme IIA component</fullName>
        <ecNumber evidence="8">2.7.1.-</ecNumber>
    </submittedName>
</protein>
<dbReference type="InterPro" id="IPR011055">
    <property type="entry name" value="Dup_hybrid_motif"/>
</dbReference>
<dbReference type="OrthoDB" id="92465at2"/>
<accession>A0A239TQQ9</accession>
<dbReference type="EMBL" id="LT906446">
    <property type="protein sequence ID" value="SNU99174.1"/>
    <property type="molecule type" value="Genomic_DNA"/>
</dbReference>
<dbReference type="GO" id="GO:0005737">
    <property type="term" value="C:cytoplasm"/>
    <property type="evidence" value="ECO:0007669"/>
    <property type="project" value="UniProtKB-SubCell"/>
</dbReference>
<dbReference type="NCBIfam" id="TIGR00830">
    <property type="entry name" value="PTBA"/>
    <property type="match status" value="1"/>
</dbReference>
<keyword evidence="9" id="KW-1185">Reference proteome</keyword>
<dbReference type="GO" id="GO:0009401">
    <property type="term" value="P:phosphoenolpyruvate-dependent sugar phosphotransferase system"/>
    <property type="evidence" value="ECO:0007669"/>
    <property type="project" value="UniProtKB-KW"/>
</dbReference>
<evidence type="ECO:0000256" key="4">
    <source>
        <dbReference type="ARBA" id="ARBA00022679"/>
    </source>
</evidence>
<reference evidence="8 9" key="1">
    <citation type="submission" date="2017-06" db="EMBL/GenBank/DDBJ databases">
        <authorList>
            <consortium name="Pathogen Informatics"/>
        </authorList>
    </citation>
    <scope>NUCLEOTIDE SEQUENCE [LARGE SCALE GENOMIC DNA]</scope>
    <source>
        <strain evidence="8 9">NCTC10570</strain>
    </source>
</reference>
<dbReference type="Gene3D" id="2.70.70.10">
    <property type="entry name" value="Glucose Permease (Domain IIA)"/>
    <property type="match status" value="1"/>
</dbReference>
<dbReference type="Proteomes" id="UP000215383">
    <property type="component" value="Chromosome 1"/>
</dbReference>
<dbReference type="RefSeq" id="WP_027889816.1">
    <property type="nucleotide sequence ID" value="NZ_CALXYH010000006.1"/>
</dbReference>
<dbReference type="eggNOG" id="COG2190">
    <property type="taxonomic scope" value="Bacteria"/>
</dbReference>